<dbReference type="AlphaFoldDB" id="A0A5B7HE48"/>
<gene>
    <name evidence="1" type="ORF">E2C01_062603</name>
</gene>
<reference evidence="1 2" key="1">
    <citation type="submission" date="2019-05" db="EMBL/GenBank/DDBJ databases">
        <title>Another draft genome of Portunus trituberculatus and its Hox gene families provides insights of decapod evolution.</title>
        <authorList>
            <person name="Jeong J.-H."/>
            <person name="Song I."/>
            <person name="Kim S."/>
            <person name="Choi T."/>
            <person name="Kim D."/>
            <person name="Ryu S."/>
            <person name="Kim W."/>
        </authorList>
    </citation>
    <scope>NUCLEOTIDE SEQUENCE [LARGE SCALE GENOMIC DNA]</scope>
    <source>
        <tissue evidence="1">Muscle</tissue>
    </source>
</reference>
<name>A0A5B7HE48_PORTR</name>
<dbReference type="Proteomes" id="UP000324222">
    <property type="component" value="Unassembled WGS sequence"/>
</dbReference>
<proteinExistence type="predicted"/>
<evidence type="ECO:0000313" key="2">
    <source>
        <dbReference type="Proteomes" id="UP000324222"/>
    </source>
</evidence>
<organism evidence="1 2">
    <name type="scientific">Portunus trituberculatus</name>
    <name type="common">Swimming crab</name>
    <name type="synonym">Neptunus trituberculatus</name>
    <dbReference type="NCBI Taxonomy" id="210409"/>
    <lineage>
        <taxon>Eukaryota</taxon>
        <taxon>Metazoa</taxon>
        <taxon>Ecdysozoa</taxon>
        <taxon>Arthropoda</taxon>
        <taxon>Crustacea</taxon>
        <taxon>Multicrustacea</taxon>
        <taxon>Malacostraca</taxon>
        <taxon>Eumalacostraca</taxon>
        <taxon>Eucarida</taxon>
        <taxon>Decapoda</taxon>
        <taxon>Pleocyemata</taxon>
        <taxon>Brachyura</taxon>
        <taxon>Eubrachyura</taxon>
        <taxon>Portunoidea</taxon>
        <taxon>Portunidae</taxon>
        <taxon>Portuninae</taxon>
        <taxon>Portunus</taxon>
    </lineage>
</organism>
<comment type="caution">
    <text evidence="1">The sequence shown here is derived from an EMBL/GenBank/DDBJ whole genome shotgun (WGS) entry which is preliminary data.</text>
</comment>
<protein>
    <submittedName>
        <fullName evidence="1">Uncharacterized protein</fullName>
    </submittedName>
</protein>
<dbReference type="EMBL" id="VSRR010027788">
    <property type="protein sequence ID" value="MPC68403.1"/>
    <property type="molecule type" value="Genomic_DNA"/>
</dbReference>
<keyword evidence="2" id="KW-1185">Reference proteome</keyword>
<sequence length="43" mass="5226">MRRKAFDSILTNKTERIKPLYRVSSWRGRERLASERLTSQKLF</sequence>
<accession>A0A5B7HE48</accession>
<evidence type="ECO:0000313" key="1">
    <source>
        <dbReference type="EMBL" id="MPC68403.1"/>
    </source>
</evidence>